<evidence type="ECO:0000256" key="7">
    <source>
        <dbReference type="ARBA" id="ARBA00023004"/>
    </source>
</evidence>
<protein>
    <recommendedName>
        <fullName evidence="9">Epoxyqueuosine reductase</fullName>
        <ecNumber evidence="9">1.17.99.6</ecNumber>
    </recommendedName>
    <alternativeName>
        <fullName evidence="9">Queuosine biosynthesis protein QueG</fullName>
    </alternativeName>
</protein>
<comment type="subunit">
    <text evidence="9">Monomer.</text>
</comment>
<proteinExistence type="inferred from homology"/>
<dbReference type="Gene3D" id="3.30.70.20">
    <property type="match status" value="1"/>
</dbReference>
<dbReference type="Pfam" id="PF08331">
    <property type="entry name" value="QueG_DUF1730"/>
    <property type="match status" value="1"/>
</dbReference>
<dbReference type="Gene3D" id="1.25.10.10">
    <property type="entry name" value="Leucine-rich Repeat Variant"/>
    <property type="match status" value="1"/>
</dbReference>
<evidence type="ECO:0000259" key="10">
    <source>
        <dbReference type="PROSITE" id="PS51379"/>
    </source>
</evidence>
<feature type="binding site" evidence="9">
    <location>
        <position position="222"/>
    </location>
    <ligand>
        <name>tRNA</name>
        <dbReference type="ChEBI" id="CHEBI:17843"/>
    </ligand>
</feature>
<feature type="binding site" evidence="9">
    <location>
        <begin position="240"/>
        <end position="241"/>
    </location>
    <ligand>
        <name>cob(II)alamin</name>
        <dbReference type="ChEBI" id="CHEBI:16304"/>
    </ligand>
</feature>
<dbReference type="SUPFAM" id="SSF46548">
    <property type="entry name" value="alpha-helical ferredoxin"/>
    <property type="match status" value="1"/>
</dbReference>
<feature type="binding site" evidence="9">
    <location>
        <position position="187"/>
    </location>
    <ligand>
        <name>[4Fe-4S] cluster</name>
        <dbReference type="ChEBI" id="CHEBI:49883"/>
        <label>1</label>
    </ligand>
</feature>
<feature type="binding site" evidence="9">
    <location>
        <position position="243"/>
    </location>
    <ligand>
        <name>[4Fe-4S] cluster</name>
        <dbReference type="ChEBI" id="CHEBI:49883"/>
        <label>2</label>
    </ligand>
</feature>
<dbReference type="RefSeq" id="WP_069437025.1">
    <property type="nucleotide sequence ID" value="NZ_LPWG01000010.1"/>
</dbReference>
<keyword evidence="5 9" id="KW-0671">Queuosine biosynthesis</keyword>
<feature type="binding site" evidence="9">
    <location>
        <position position="168"/>
    </location>
    <ligand>
        <name>cob(II)alamin</name>
        <dbReference type="ChEBI" id="CHEBI:16304"/>
    </ligand>
</feature>
<dbReference type="GO" id="GO:0051539">
    <property type="term" value="F:4 iron, 4 sulfur cluster binding"/>
    <property type="evidence" value="ECO:0007669"/>
    <property type="project" value="UniProtKB-KW"/>
</dbReference>
<comment type="caution">
    <text evidence="11">The sequence shown here is derived from an EMBL/GenBank/DDBJ whole genome shotgun (WGS) entry which is preliminary data.</text>
</comment>
<dbReference type="Pfam" id="PF13484">
    <property type="entry name" value="Fer4_16"/>
    <property type="match status" value="1"/>
</dbReference>
<feature type="domain" description="4Fe-4S ferredoxin-type" evidence="10">
    <location>
        <begin position="177"/>
        <end position="207"/>
    </location>
</feature>
<comment type="catalytic activity">
    <reaction evidence="9">
        <text>epoxyqueuosine(34) in tRNA + AH2 = queuosine(34) in tRNA + A + H2O</text>
        <dbReference type="Rhea" id="RHEA:32159"/>
        <dbReference type="Rhea" id="RHEA-COMP:18571"/>
        <dbReference type="Rhea" id="RHEA-COMP:18582"/>
        <dbReference type="ChEBI" id="CHEBI:13193"/>
        <dbReference type="ChEBI" id="CHEBI:15377"/>
        <dbReference type="ChEBI" id="CHEBI:17499"/>
        <dbReference type="ChEBI" id="CHEBI:194431"/>
        <dbReference type="ChEBI" id="CHEBI:194443"/>
        <dbReference type="EC" id="1.17.99.6"/>
    </reaction>
</comment>
<dbReference type="AlphaFoldDB" id="A0A1E3W242"/>
<dbReference type="InterPro" id="IPR004453">
    <property type="entry name" value="QueG"/>
</dbReference>
<comment type="cofactor">
    <cofactor evidence="9">
        <name>cob(II)alamin</name>
        <dbReference type="ChEBI" id="CHEBI:16304"/>
    </cofactor>
</comment>
<evidence type="ECO:0000256" key="3">
    <source>
        <dbReference type="ARBA" id="ARBA00022694"/>
    </source>
</evidence>
<dbReference type="OrthoDB" id="9784571at2"/>
<keyword evidence="9" id="KW-0846">Cobalamin</keyword>
<keyword evidence="6 9" id="KW-0560">Oxidoreductase</keyword>
<feature type="binding site" evidence="9">
    <location>
        <position position="215"/>
    </location>
    <ligand>
        <name>cob(II)alamin</name>
        <dbReference type="ChEBI" id="CHEBI:16304"/>
    </ligand>
</feature>
<dbReference type="GO" id="GO:0052693">
    <property type="term" value="F:epoxyqueuosine reductase activity"/>
    <property type="evidence" value="ECO:0007669"/>
    <property type="project" value="UniProtKB-UniRule"/>
</dbReference>
<feature type="binding site" evidence="9">
    <location>
        <position position="58"/>
    </location>
    <ligand>
        <name>cob(II)alamin</name>
        <dbReference type="ChEBI" id="CHEBI:16304"/>
    </ligand>
</feature>
<keyword evidence="1 9" id="KW-0004">4Fe-4S</keyword>
<dbReference type="InterPro" id="IPR017900">
    <property type="entry name" value="4Fe4S_Fe_S_CS"/>
</dbReference>
<reference evidence="11 12" key="1">
    <citation type="journal article" date="2016" name="Environ. Microbiol.">
        <title>New Methyloceanibacter diversity from North Sea sediments includes methanotroph containing solely the soluble methane monooxygenase.</title>
        <authorList>
            <person name="Vekeman B."/>
            <person name="Kerckhof F.M."/>
            <person name="Cremers G."/>
            <person name="de Vos P."/>
            <person name="Vandamme P."/>
            <person name="Boon N."/>
            <person name="Op den Camp H.J."/>
            <person name="Heylen K."/>
        </authorList>
    </citation>
    <scope>NUCLEOTIDE SEQUENCE [LARGE SCALE GENOMIC DNA]</scope>
    <source>
        <strain evidence="11 12">R-67174</strain>
    </source>
</reference>
<dbReference type="UniPathway" id="UPA00392"/>
<dbReference type="GO" id="GO:0046872">
    <property type="term" value="F:metal ion binding"/>
    <property type="evidence" value="ECO:0007669"/>
    <property type="project" value="UniProtKB-KW"/>
</dbReference>
<gene>
    <name evidence="9" type="primary">queG</name>
    <name evidence="11" type="ORF">AUC68_01285</name>
</gene>
<comment type="cofactor">
    <cofactor evidence="9">
        <name>[4Fe-4S] cluster</name>
        <dbReference type="ChEBI" id="CHEBI:49883"/>
    </cofactor>
    <text evidence="9">Binds 2 [4Fe-4S] clusters per monomer.</text>
</comment>
<keyword evidence="2 9" id="KW-0963">Cytoplasm</keyword>
<dbReference type="GO" id="GO:0005737">
    <property type="term" value="C:cytoplasm"/>
    <property type="evidence" value="ECO:0007669"/>
    <property type="project" value="UniProtKB-SubCell"/>
</dbReference>
<keyword evidence="8 9" id="KW-0411">Iron-sulfur</keyword>
<feature type="binding site" evidence="9">
    <location>
        <position position="247"/>
    </location>
    <ligand>
        <name>[4Fe-4S] cluster</name>
        <dbReference type="ChEBI" id="CHEBI:49883"/>
        <label>1</label>
    </ligand>
</feature>
<evidence type="ECO:0000256" key="4">
    <source>
        <dbReference type="ARBA" id="ARBA00022723"/>
    </source>
</evidence>
<dbReference type="STRING" id="1774968.AUC68_01285"/>
<dbReference type="HAMAP" id="MF_00916">
    <property type="entry name" value="QueG"/>
    <property type="match status" value="1"/>
</dbReference>
<dbReference type="NCBIfam" id="TIGR00276">
    <property type="entry name" value="tRNA epoxyqueuosine(34) reductase QueG"/>
    <property type="match status" value="1"/>
</dbReference>
<feature type="active site" description="Proton donor" evidence="9">
    <location>
        <position position="133"/>
    </location>
</feature>
<comment type="similarity">
    <text evidence="9">Belongs to the QueG family.</text>
</comment>
<comment type="pathway">
    <text evidence="9">tRNA modification; tRNA-queuosine biosynthesis.</text>
</comment>
<evidence type="ECO:0000313" key="12">
    <source>
        <dbReference type="Proteomes" id="UP000094501"/>
    </source>
</evidence>
<dbReference type="PANTHER" id="PTHR30002:SF4">
    <property type="entry name" value="EPOXYQUEUOSINE REDUCTASE"/>
    <property type="match status" value="1"/>
</dbReference>
<keyword evidence="4 9" id="KW-0479">Metal-binding</keyword>
<evidence type="ECO:0000256" key="5">
    <source>
        <dbReference type="ARBA" id="ARBA00022785"/>
    </source>
</evidence>
<dbReference type="InterPro" id="IPR013542">
    <property type="entry name" value="QueG_DUF1730"/>
</dbReference>
<feature type="binding site" evidence="9">
    <location>
        <position position="190"/>
    </location>
    <ligand>
        <name>[4Fe-4S] cluster</name>
        <dbReference type="ChEBI" id="CHEBI:49883"/>
        <label>1</label>
    </ligand>
</feature>
<sequence>MVQSLKARIAERAEALGFDAMRITTADSPDAMGTALDAFLAQGREGDMGWLKDTAERRKSPRALWPDARSIILLGLNYGGPAGPFAALRNASHGAVSIYAKRADYHDVIKGKLKQLAGHVQALAGGDVKVFVDTAPVMEKPLAAKAGLGWQGKHTNLVSRAFGSWLFLGSIFTTAGLEPDVPEIDHCGACRRCLDACPTDAFTAPYEIDARRCISYLTIEHKGHIAPEFREAMGNRIYGCDDCLAVCPWNKFAKTGHDAKLAIRPQADDPPLAEILALDDAGFRDRFRGTPIKRTGRDRFVRNALIAAGNAADASLTCPVETLLDDASPLVRAMAVWALQRLDPDRSAALVSARLSTETDPHVRAEWQAGAGKGAS</sequence>
<dbReference type="EMBL" id="LPWG01000010">
    <property type="protein sequence ID" value="ODR99809.1"/>
    <property type="molecule type" value="Genomic_DNA"/>
</dbReference>
<dbReference type="Pfam" id="PF13646">
    <property type="entry name" value="HEAT_2"/>
    <property type="match status" value="1"/>
</dbReference>
<feature type="binding site" evidence="9">
    <location>
        <position position="133"/>
    </location>
    <ligand>
        <name>cob(II)alamin</name>
        <dbReference type="ChEBI" id="CHEBI:16304"/>
    </ligand>
</feature>
<dbReference type="PROSITE" id="PS00198">
    <property type="entry name" value="4FE4S_FER_1"/>
    <property type="match status" value="1"/>
</dbReference>
<dbReference type="InterPro" id="IPR011989">
    <property type="entry name" value="ARM-like"/>
</dbReference>
<keyword evidence="3 9" id="KW-0819">tRNA processing</keyword>
<feature type="binding site" evidence="9">
    <location>
        <position position="157"/>
    </location>
    <ligand>
        <name>cob(II)alamin</name>
        <dbReference type="ChEBI" id="CHEBI:16304"/>
    </ligand>
</feature>
<dbReference type="PROSITE" id="PS51379">
    <property type="entry name" value="4FE4S_FER_2"/>
    <property type="match status" value="1"/>
</dbReference>
<feature type="binding site" evidence="9">
    <location>
        <position position="193"/>
    </location>
    <ligand>
        <name>[4Fe-4S] cluster</name>
        <dbReference type="ChEBI" id="CHEBI:49883"/>
        <label>1</label>
    </ligand>
</feature>
<feature type="binding site" evidence="9">
    <location>
        <position position="197"/>
    </location>
    <ligand>
        <name>[4Fe-4S] cluster</name>
        <dbReference type="ChEBI" id="CHEBI:49883"/>
        <label>2</label>
    </ligand>
</feature>
<dbReference type="GO" id="GO:0008616">
    <property type="term" value="P:tRNA queuosine(34) biosynthetic process"/>
    <property type="evidence" value="ECO:0007669"/>
    <property type="project" value="UniProtKB-UniRule"/>
</dbReference>
<feature type="binding site" evidence="9">
    <location>
        <position position="213"/>
    </location>
    <ligand>
        <name>[4Fe-4S] cluster</name>
        <dbReference type="ChEBI" id="CHEBI:49883"/>
        <label>2</label>
    </ligand>
</feature>
<dbReference type="GO" id="GO:0031419">
    <property type="term" value="F:cobalamin binding"/>
    <property type="evidence" value="ECO:0007669"/>
    <property type="project" value="UniProtKB-KW"/>
</dbReference>
<name>A0A1E3W242_9HYPH</name>
<evidence type="ECO:0000313" key="11">
    <source>
        <dbReference type="EMBL" id="ODR99809.1"/>
    </source>
</evidence>
<comment type="subcellular location">
    <subcellularLocation>
        <location evidence="9">Cytoplasm</location>
    </subcellularLocation>
</comment>
<comment type="function">
    <text evidence="9">Catalyzes the conversion of epoxyqueuosine (oQ) to queuosine (Q), which is a hypermodified base found in the wobble positions of tRNA(Asp), tRNA(Asn), tRNA(His) and tRNA(Tyr).</text>
</comment>
<accession>A0A1E3W242</accession>
<keyword evidence="12" id="KW-1185">Reference proteome</keyword>
<feature type="binding site" evidence="9">
    <location>
        <position position="240"/>
    </location>
    <ligand>
        <name>[4Fe-4S] cluster</name>
        <dbReference type="ChEBI" id="CHEBI:49883"/>
        <label>2</label>
    </ligand>
</feature>
<evidence type="ECO:0000256" key="1">
    <source>
        <dbReference type="ARBA" id="ARBA00022485"/>
    </source>
</evidence>
<dbReference type="EC" id="1.17.99.6" evidence="9"/>
<evidence type="ECO:0000256" key="2">
    <source>
        <dbReference type="ARBA" id="ARBA00022490"/>
    </source>
</evidence>
<dbReference type="PANTHER" id="PTHR30002">
    <property type="entry name" value="EPOXYQUEUOSINE REDUCTASE"/>
    <property type="match status" value="1"/>
</dbReference>
<dbReference type="InterPro" id="IPR017896">
    <property type="entry name" value="4Fe4S_Fe-S-bd"/>
</dbReference>
<evidence type="ECO:0000256" key="9">
    <source>
        <dbReference type="HAMAP-Rule" id="MF_00916"/>
    </source>
</evidence>
<organism evidence="11 12">
    <name type="scientific">Methyloceanibacter methanicus</name>
    <dbReference type="NCBI Taxonomy" id="1774968"/>
    <lineage>
        <taxon>Bacteria</taxon>
        <taxon>Pseudomonadati</taxon>
        <taxon>Pseudomonadota</taxon>
        <taxon>Alphaproteobacteria</taxon>
        <taxon>Hyphomicrobiales</taxon>
        <taxon>Hyphomicrobiaceae</taxon>
        <taxon>Methyloceanibacter</taxon>
    </lineage>
</organism>
<comment type="caution">
    <text evidence="9">Lacks conserved residue(s) required for the propagation of feature annotation.</text>
</comment>
<evidence type="ECO:0000256" key="8">
    <source>
        <dbReference type="ARBA" id="ARBA00023014"/>
    </source>
</evidence>
<keyword evidence="9" id="KW-0170">Cobalt</keyword>
<evidence type="ECO:0000256" key="6">
    <source>
        <dbReference type="ARBA" id="ARBA00023002"/>
    </source>
</evidence>
<dbReference type="Proteomes" id="UP000094501">
    <property type="component" value="Unassembled WGS sequence"/>
</dbReference>
<keyword evidence="7 9" id="KW-0408">Iron</keyword>